<dbReference type="Gene3D" id="3.40.630.30">
    <property type="match status" value="1"/>
</dbReference>
<sequence>MMTLQIDDARPEEKELVIRLLKEADLLTEDLPDSLPNFLLAKEGEVLVGVAGLERFGSVGLLRSVAVSPAHQGQGIAGHMVERLLNNADKQKLEAVYLITTTADHYFDRYGFIAVDRQQVPEAIQQTRQFSGLCPSSAVVMKRNIKHQTA</sequence>
<evidence type="ECO:0000313" key="3">
    <source>
        <dbReference type="Proteomes" id="UP001139000"/>
    </source>
</evidence>
<dbReference type="SUPFAM" id="SSF55729">
    <property type="entry name" value="Acyl-CoA N-acyltransferases (Nat)"/>
    <property type="match status" value="1"/>
</dbReference>
<evidence type="ECO:0000259" key="1">
    <source>
        <dbReference type="PROSITE" id="PS51186"/>
    </source>
</evidence>
<reference evidence="2" key="1">
    <citation type="submission" date="2021-12" db="EMBL/GenBank/DDBJ databases">
        <title>Novel species in genus Dyadobacter.</title>
        <authorList>
            <person name="Ma C."/>
        </authorList>
    </citation>
    <scope>NUCLEOTIDE SEQUENCE</scope>
    <source>
        <strain evidence="2">LJ419</strain>
    </source>
</reference>
<accession>A0A9X1TCT0</accession>
<evidence type="ECO:0000313" key="2">
    <source>
        <dbReference type="EMBL" id="MCF0060447.1"/>
    </source>
</evidence>
<keyword evidence="3" id="KW-1185">Reference proteome</keyword>
<gene>
    <name evidence="2" type="primary">arsN2</name>
    <name evidence="2" type="ORF">LXM26_03015</name>
</gene>
<dbReference type="CDD" id="cd04301">
    <property type="entry name" value="NAT_SF"/>
    <property type="match status" value="1"/>
</dbReference>
<dbReference type="InterPro" id="IPR016181">
    <property type="entry name" value="Acyl_CoA_acyltransferase"/>
</dbReference>
<dbReference type="EMBL" id="JAJTTC010000001">
    <property type="protein sequence ID" value="MCF0060447.1"/>
    <property type="molecule type" value="Genomic_DNA"/>
</dbReference>
<dbReference type="InterPro" id="IPR000182">
    <property type="entry name" value="GNAT_dom"/>
</dbReference>
<feature type="domain" description="N-acetyltransferase" evidence="1">
    <location>
        <begin position="4"/>
        <end position="146"/>
    </location>
</feature>
<protein>
    <submittedName>
        <fullName evidence="2">Arsenic resistance N-acetyltransferase ArsN2</fullName>
    </submittedName>
</protein>
<dbReference type="PROSITE" id="PS51186">
    <property type="entry name" value="GNAT"/>
    <property type="match status" value="1"/>
</dbReference>
<comment type="caution">
    <text evidence="2">The sequence shown here is derived from an EMBL/GenBank/DDBJ whole genome shotgun (WGS) entry which is preliminary data.</text>
</comment>
<dbReference type="Proteomes" id="UP001139000">
    <property type="component" value="Unassembled WGS sequence"/>
</dbReference>
<dbReference type="Pfam" id="PF00583">
    <property type="entry name" value="Acetyltransf_1"/>
    <property type="match status" value="1"/>
</dbReference>
<name>A0A9X1TCT0_9BACT</name>
<dbReference type="GO" id="GO:0016747">
    <property type="term" value="F:acyltransferase activity, transferring groups other than amino-acyl groups"/>
    <property type="evidence" value="ECO:0007669"/>
    <property type="project" value="InterPro"/>
</dbReference>
<dbReference type="AlphaFoldDB" id="A0A9X1TCT0"/>
<proteinExistence type="predicted"/>
<dbReference type="NCBIfam" id="NF040501">
    <property type="entry name" value="resist_ArsN2"/>
    <property type="match status" value="1"/>
</dbReference>
<organism evidence="2 3">
    <name type="scientific">Dyadobacter chenwenxiniae</name>
    <dbReference type="NCBI Taxonomy" id="2906456"/>
    <lineage>
        <taxon>Bacteria</taxon>
        <taxon>Pseudomonadati</taxon>
        <taxon>Bacteroidota</taxon>
        <taxon>Cytophagia</taxon>
        <taxon>Cytophagales</taxon>
        <taxon>Spirosomataceae</taxon>
        <taxon>Dyadobacter</taxon>
    </lineage>
</organism>
<dbReference type="RefSeq" id="WP_234653197.1">
    <property type="nucleotide sequence ID" value="NZ_CP094997.1"/>
</dbReference>